<dbReference type="EMBL" id="NCSJ02000550">
    <property type="protein sequence ID" value="RFU23954.1"/>
    <property type="molecule type" value="Genomic_DNA"/>
</dbReference>
<feature type="domain" description="SMP-LTD" evidence="14">
    <location>
        <begin position="238"/>
        <end position="442"/>
    </location>
</feature>
<evidence type="ECO:0008006" key="17">
    <source>
        <dbReference type="Google" id="ProtNLM"/>
    </source>
</evidence>
<keyword evidence="6" id="KW-0256">Endoplasmic reticulum</keyword>
<proteinExistence type="predicted"/>
<dbReference type="PROSITE" id="PS51847">
    <property type="entry name" value="SMP"/>
    <property type="match status" value="1"/>
</dbReference>
<dbReference type="CDD" id="cd21678">
    <property type="entry name" value="SMP_TCB"/>
    <property type="match status" value="1"/>
</dbReference>
<dbReference type="InterPro" id="IPR037762">
    <property type="entry name" value="C2C_Tricalbin"/>
</dbReference>
<comment type="caution">
    <text evidence="15">The sequence shown here is derived from an EMBL/GenBank/DDBJ whole genome shotgun (WGS) entry which is preliminary data.</text>
</comment>
<evidence type="ECO:0000256" key="8">
    <source>
        <dbReference type="ARBA" id="ARBA00023055"/>
    </source>
</evidence>
<keyword evidence="4 12" id="KW-0812">Transmembrane</keyword>
<comment type="subcellular location">
    <subcellularLocation>
        <location evidence="1">Endoplasmic reticulum membrane</location>
    </subcellularLocation>
</comment>
<keyword evidence="10 12" id="KW-0472">Membrane</keyword>
<dbReference type="PROSITE" id="PS50004">
    <property type="entry name" value="C2"/>
    <property type="match status" value="4"/>
</dbReference>
<dbReference type="Pfam" id="PF00168">
    <property type="entry name" value="C2"/>
    <property type="match status" value="5"/>
</dbReference>
<dbReference type="InterPro" id="IPR037761">
    <property type="entry name" value="C2A_Tricalbin"/>
</dbReference>
<evidence type="ECO:0000256" key="11">
    <source>
        <dbReference type="SAM" id="MobiDB-lite"/>
    </source>
</evidence>
<feature type="region of interest" description="Disordered" evidence="11">
    <location>
        <begin position="877"/>
        <end position="936"/>
    </location>
</feature>
<dbReference type="GO" id="GO:0006869">
    <property type="term" value="P:lipid transport"/>
    <property type="evidence" value="ECO:0007669"/>
    <property type="project" value="UniProtKB-KW"/>
</dbReference>
<dbReference type="InterPro" id="IPR000008">
    <property type="entry name" value="C2_dom"/>
</dbReference>
<sequence length="1491" mass="164510">MSPALDAELKQQDTIDAARDPNSTASADDARRKIVEESQNAGVAVFEFNPDASPEEKAAQARARVPDNFHHKRKPKATALVTDIDDGSTPSSPAYPLPSPSTAGALPPAKTSTSDSGKPVANGVSPDDEEARWVERTGWAPRFGSTDNEEGESLLEHSTWLEGKLDDKFYGDWYHNTGIIIFACLASWFVAVIGGGLAWVFIIMATCGTYYRTSIRRVRRNFRDDLKREVAKTRLETDTESLEWINSFLVKLWPIFEPVLGETVINSVDQVLSTSTPAFLDSLRLKTFTLGSKPPRMEHVKTYPKAEDDTVIMDWKFSFTPNDHADMTSRQIKNKVNPKVVLEIRIGKALLSKGLDVIVEDMAFSGIMQVKMKLQIPFPHVEKVEVCFLERPTIDYVCKPIGGELGFDINFVPGLESFILEQIHANVGPIMYAPNVFPIEVAKMLAGSAVDQAIGVLMVTLHGAQGLKNPDKFAGTPDPYVVVSLNGGAPLAQTKMVKENANPRWNETKYVIITSFTDTLTLQLFDFNEFRKDKALGMASFPLERIEEIHEHENEQLEIVANGKARGLVSADIRFFPVLEPFTHPDGTVDPPPESNTGIARFTVEQAKDLDGTKSLIGQLNPYAVLLLNNKEIHTTRKLKRTNKPIWDNGSKEILITDRKKARFGVVIKDDRELSSDLILGTYQIKLDDMLQLMEKGQEWYNLAGVKTGRAKLMLQWKPVALTGIGSGTGGYVTPIGVMRFHFKNARDLRNLETLGKSDPYVRVLLSGVEKGRTVTFQSNLNPDWDEVIYVPVHNTRERLILEVMDQETMNSDRSLGLVEVLAADYIQQAENGEYLVHDSKIPQSRALRMHGKGYSKGSLNYNVAFYPCLNIADPEDEKEKQAEEEEEEKKSASDAGRISGDSGESKPTDAESEIAKKLAEGEKEQEETTEEKKLPKIHLSPEDLIKYESGLIIFKLLDVELAEADVRVEVLIDDMAFPSYSSSVIRSKKTTLDEIGDCFVRELDFSKITLRIREKGDSKGDEKKDKDHIIAKLTGNTLDTLKQCLNNPTTLKLKDEDGKINNIKVSLKYIPVKMQLDPSESINNMGKLRVDVLDATDLPSADRNGYSDPYCKFELNGESVFKTKIQKKTLHPAWNEFFDVDISSRTAAEFICKVYDWDFGDKADLLGTTHINLELLDPFKAQEYNLKLDGKSGSIRLRLLFRPDYVTRTHQNTSTFSGTFAAPGKIVTGVAGAPIKGVGLAAHGVGKGASFIRNGFRGKKSDESRNGSASTIDPNELKAVNGHESQAPAPSLLIPPNANTPVPTIEPIITPPGTALTTSSHSRTRSFGASSIHSTYAAGAPTGTATFTIVSASEYPPSSNVMVYVKHLGTKTKVLHKTAHIKSSSGSVQFDPKKETFKCSCTADAQFQLQVKDHATFGSDNDLGEALFFVDESGSNAEKPVRAGSGVVVVKSSFVPAAENGAESPKSSIRRGLLSKRENGRTSREVTPNP</sequence>
<dbReference type="Gene3D" id="2.60.40.150">
    <property type="entry name" value="C2 domain"/>
    <property type="match status" value="4"/>
</dbReference>
<feature type="domain" description="C2" evidence="13">
    <location>
        <begin position="717"/>
        <end position="836"/>
    </location>
</feature>
<evidence type="ECO:0000256" key="1">
    <source>
        <dbReference type="ARBA" id="ARBA00004586"/>
    </source>
</evidence>
<feature type="region of interest" description="Disordered" evidence="11">
    <location>
        <begin position="1459"/>
        <end position="1491"/>
    </location>
</feature>
<dbReference type="InterPro" id="IPR052455">
    <property type="entry name" value="Tricalbin_domain"/>
</dbReference>
<name>A0A3E2GS16_SCYLI</name>
<keyword evidence="7 12" id="KW-1133">Transmembrane helix</keyword>
<keyword evidence="8" id="KW-0445">Lipid transport</keyword>
<feature type="region of interest" description="Disordered" evidence="11">
    <location>
        <begin position="1"/>
        <end position="29"/>
    </location>
</feature>
<keyword evidence="9" id="KW-0446">Lipid-binding</keyword>
<organism evidence="15 16">
    <name type="scientific">Scytalidium lignicola</name>
    <name type="common">Hyphomycete</name>
    <dbReference type="NCBI Taxonomy" id="5539"/>
    <lineage>
        <taxon>Eukaryota</taxon>
        <taxon>Fungi</taxon>
        <taxon>Dikarya</taxon>
        <taxon>Ascomycota</taxon>
        <taxon>Pezizomycotina</taxon>
        <taxon>Leotiomycetes</taxon>
        <taxon>Leotiomycetes incertae sedis</taxon>
        <taxon>Scytalidium</taxon>
    </lineage>
</organism>
<feature type="domain" description="C2" evidence="13">
    <location>
        <begin position="1069"/>
        <end position="1189"/>
    </location>
</feature>
<dbReference type="InterPro" id="IPR035892">
    <property type="entry name" value="C2_domain_sf"/>
</dbReference>
<dbReference type="SMART" id="SM00239">
    <property type="entry name" value="C2"/>
    <property type="match status" value="5"/>
</dbReference>
<dbReference type="Pfam" id="PF25669">
    <property type="entry name" value="SMP_MUG190-like"/>
    <property type="match status" value="1"/>
</dbReference>
<dbReference type="PIRSF" id="PIRSF037232">
    <property type="entry name" value="Tricalbin"/>
    <property type="match status" value="1"/>
</dbReference>
<keyword evidence="16" id="KW-1185">Reference proteome</keyword>
<dbReference type="CDD" id="cd04052">
    <property type="entry name" value="C2B_Tricalbin-like"/>
    <property type="match status" value="1"/>
</dbReference>
<protein>
    <recommendedName>
        <fullName evidence="17">Transmembrane protein</fullName>
    </recommendedName>
</protein>
<feature type="domain" description="C2" evidence="13">
    <location>
        <begin position="581"/>
        <end position="701"/>
    </location>
</feature>
<dbReference type="Proteomes" id="UP000258309">
    <property type="component" value="Unassembled WGS sequence"/>
</dbReference>
<evidence type="ECO:0000256" key="3">
    <source>
        <dbReference type="ARBA" id="ARBA00022553"/>
    </source>
</evidence>
<dbReference type="SUPFAM" id="SSF49562">
    <property type="entry name" value="C2 domain (Calcium/lipid-binding domain, CaLB)"/>
    <property type="match status" value="5"/>
</dbReference>
<feature type="region of interest" description="Disordered" evidence="11">
    <location>
        <begin position="1254"/>
        <end position="1301"/>
    </location>
</feature>
<dbReference type="InterPro" id="IPR037765">
    <property type="entry name" value="C2B_Tricalbin"/>
</dbReference>
<keyword evidence="2" id="KW-0813">Transport</keyword>
<evidence type="ECO:0000256" key="6">
    <source>
        <dbReference type="ARBA" id="ARBA00022824"/>
    </source>
</evidence>
<keyword evidence="3" id="KW-0597">Phosphoprotein</keyword>
<evidence type="ECO:0000256" key="12">
    <source>
        <dbReference type="SAM" id="Phobius"/>
    </source>
</evidence>
<evidence type="ECO:0000259" key="14">
    <source>
        <dbReference type="PROSITE" id="PS51847"/>
    </source>
</evidence>
<dbReference type="Pfam" id="PF24920">
    <property type="entry name" value="C2_TCB1"/>
    <property type="match status" value="1"/>
</dbReference>
<evidence type="ECO:0000256" key="9">
    <source>
        <dbReference type="ARBA" id="ARBA00023121"/>
    </source>
</evidence>
<dbReference type="PANTHER" id="PTHR46980:SF2">
    <property type="entry name" value="TRICALBIN-1-RELATED"/>
    <property type="match status" value="1"/>
</dbReference>
<evidence type="ECO:0000256" key="4">
    <source>
        <dbReference type="ARBA" id="ARBA00022692"/>
    </source>
</evidence>
<dbReference type="CDD" id="cd04045">
    <property type="entry name" value="C2C_Tricalbin-like"/>
    <property type="match status" value="1"/>
</dbReference>
<dbReference type="GO" id="GO:0008289">
    <property type="term" value="F:lipid binding"/>
    <property type="evidence" value="ECO:0007669"/>
    <property type="project" value="UniProtKB-KW"/>
</dbReference>
<feature type="domain" description="C2" evidence="13">
    <location>
        <begin position="438"/>
        <end position="556"/>
    </location>
</feature>
<dbReference type="GO" id="GO:0071944">
    <property type="term" value="C:cell periphery"/>
    <property type="evidence" value="ECO:0007669"/>
    <property type="project" value="UniProtKB-ARBA"/>
</dbReference>
<dbReference type="GO" id="GO:0061817">
    <property type="term" value="P:endoplasmic reticulum-plasma membrane tethering"/>
    <property type="evidence" value="ECO:0007669"/>
    <property type="project" value="InterPro"/>
</dbReference>
<dbReference type="CDD" id="cd04044">
    <property type="entry name" value="C2A_Tricalbin-like"/>
    <property type="match status" value="1"/>
</dbReference>
<evidence type="ECO:0000313" key="16">
    <source>
        <dbReference type="Proteomes" id="UP000258309"/>
    </source>
</evidence>
<evidence type="ECO:0000259" key="13">
    <source>
        <dbReference type="PROSITE" id="PS50004"/>
    </source>
</evidence>
<keyword evidence="5" id="KW-0677">Repeat</keyword>
<feature type="non-terminal residue" evidence="15">
    <location>
        <position position="1491"/>
    </location>
</feature>
<dbReference type="InterPro" id="IPR037756">
    <property type="entry name" value="C2D_Tricalbin"/>
</dbReference>
<evidence type="ECO:0000256" key="5">
    <source>
        <dbReference type="ARBA" id="ARBA00022737"/>
    </source>
</evidence>
<dbReference type="OMA" id="VLMDDYM"/>
<dbReference type="PANTHER" id="PTHR46980">
    <property type="entry name" value="TRICALBIN-1-RELATED"/>
    <property type="match status" value="1"/>
</dbReference>
<evidence type="ECO:0000256" key="10">
    <source>
        <dbReference type="ARBA" id="ARBA00023136"/>
    </source>
</evidence>
<dbReference type="CDD" id="cd04040">
    <property type="entry name" value="C2D_Tricalbin-like"/>
    <property type="match status" value="1"/>
</dbReference>
<feature type="compositionally biased region" description="Basic and acidic residues" evidence="11">
    <location>
        <begin position="54"/>
        <end position="69"/>
    </location>
</feature>
<gene>
    <name evidence="15" type="ORF">B7463_g12383</name>
</gene>
<dbReference type="InterPro" id="IPR031468">
    <property type="entry name" value="SMP_LBD"/>
</dbReference>
<evidence type="ECO:0000256" key="7">
    <source>
        <dbReference type="ARBA" id="ARBA00022989"/>
    </source>
</evidence>
<feature type="compositionally biased region" description="Basic and acidic residues" evidence="11">
    <location>
        <begin position="1476"/>
        <end position="1485"/>
    </location>
</feature>
<dbReference type="STRING" id="5539.A0A3E2GS16"/>
<reference evidence="15 16" key="1">
    <citation type="submission" date="2018-05" db="EMBL/GenBank/DDBJ databases">
        <title>Draft genome sequence of Scytalidium lignicola DSM 105466, a ubiquitous saprotrophic fungus.</title>
        <authorList>
            <person name="Buettner E."/>
            <person name="Gebauer A.M."/>
            <person name="Hofrichter M."/>
            <person name="Liers C."/>
            <person name="Kellner H."/>
        </authorList>
    </citation>
    <scope>NUCLEOTIDE SEQUENCE [LARGE SCALE GENOMIC DNA]</scope>
    <source>
        <strain evidence="15 16">DSM 105466</strain>
    </source>
</reference>
<dbReference type="InterPro" id="IPR017147">
    <property type="entry name" value="Tricalbin"/>
</dbReference>
<dbReference type="GO" id="GO:0005789">
    <property type="term" value="C:endoplasmic reticulum membrane"/>
    <property type="evidence" value="ECO:0007669"/>
    <property type="project" value="UniProtKB-SubCell"/>
</dbReference>
<feature type="non-terminal residue" evidence="15">
    <location>
        <position position="1"/>
    </location>
</feature>
<feature type="transmembrane region" description="Helical" evidence="12">
    <location>
        <begin position="178"/>
        <end position="211"/>
    </location>
</feature>
<feature type="compositionally biased region" description="Basic and acidic residues" evidence="11">
    <location>
        <begin position="7"/>
        <end position="19"/>
    </location>
</feature>
<feature type="region of interest" description="Disordered" evidence="11">
    <location>
        <begin position="47"/>
        <end position="130"/>
    </location>
</feature>
<accession>A0A3E2GS16</accession>
<evidence type="ECO:0000313" key="15">
    <source>
        <dbReference type="EMBL" id="RFU23954.1"/>
    </source>
</evidence>
<dbReference type="OrthoDB" id="1029639at2759"/>
<feature type="compositionally biased region" description="Basic and acidic residues" evidence="11">
    <location>
        <begin position="904"/>
        <end position="923"/>
    </location>
</feature>
<evidence type="ECO:0000256" key="2">
    <source>
        <dbReference type="ARBA" id="ARBA00022448"/>
    </source>
</evidence>
<dbReference type="InterPro" id="IPR056910">
    <property type="entry name" value="TCB1-3_C2"/>
</dbReference>